<feature type="compositionally biased region" description="Polar residues" evidence="1">
    <location>
        <begin position="258"/>
        <end position="267"/>
    </location>
</feature>
<dbReference type="InterPro" id="IPR011948">
    <property type="entry name" value="Dullard_phosphatase"/>
</dbReference>
<dbReference type="SMART" id="SM00577">
    <property type="entry name" value="CPDc"/>
    <property type="match status" value="1"/>
</dbReference>
<dbReference type="CDD" id="cd07521">
    <property type="entry name" value="HAD_FCP1-like"/>
    <property type="match status" value="1"/>
</dbReference>
<reference evidence="3 4" key="1">
    <citation type="submission" date="2019-05" db="EMBL/GenBank/DDBJ databases">
        <title>Emergence of the Ug99 lineage of the wheat stem rust pathogen through somatic hybridization.</title>
        <authorList>
            <person name="Li F."/>
            <person name="Upadhyaya N.M."/>
            <person name="Sperschneider J."/>
            <person name="Matny O."/>
            <person name="Nguyen-Phuc H."/>
            <person name="Mago R."/>
            <person name="Raley C."/>
            <person name="Miller M.E."/>
            <person name="Silverstein K.A.T."/>
            <person name="Henningsen E."/>
            <person name="Hirsch C.D."/>
            <person name="Visser B."/>
            <person name="Pretorius Z.A."/>
            <person name="Steffenson B.J."/>
            <person name="Schwessinger B."/>
            <person name="Dodds P.N."/>
            <person name="Figueroa M."/>
        </authorList>
    </citation>
    <scope>NUCLEOTIDE SEQUENCE [LARGE SCALE GENOMIC DNA]</scope>
    <source>
        <strain evidence="3">21-0</strain>
    </source>
</reference>
<feature type="compositionally biased region" description="Acidic residues" evidence="1">
    <location>
        <begin position="445"/>
        <end position="458"/>
    </location>
</feature>
<evidence type="ECO:0000313" key="3">
    <source>
        <dbReference type="EMBL" id="KAA1107454.1"/>
    </source>
</evidence>
<dbReference type="EMBL" id="VSWC01000029">
    <property type="protein sequence ID" value="KAA1107454.1"/>
    <property type="molecule type" value="Genomic_DNA"/>
</dbReference>
<dbReference type="OrthoDB" id="277011at2759"/>
<feature type="region of interest" description="Disordered" evidence="1">
    <location>
        <begin position="396"/>
        <end position="458"/>
    </location>
</feature>
<feature type="region of interest" description="Disordered" evidence="1">
    <location>
        <begin position="239"/>
        <end position="337"/>
    </location>
</feature>
<dbReference type="Pfam" id="PF03031">
    <property type="entry name" value="NIF"/>
    <property type="match status" value="1"/>
</dbReference>
<organism evidence="3 4">
    <name type="scientific">Puccinia graminis f. sp. tritici</name>
    <dbReference type="NCBI Taxonomy" id="56615"/>
    <lineage>
        <taxon>Eukaryota</taxon>
        <taxon>Fungi</taxon>
        <taxon>Dikarya</taxon>
        <taxon>Basidiomycota</taxon>
        <taxon>Pucciniomycotina</taxon>
        <taxon>Pucciniomycetes</taxon>
        <taxon>Pucciniales</taxon>
        <taxon>Pucciniaceae</taxon>
        <taxon>Puccinia</taxon>
    </lineage>
</organism>
<dbReference type="InterPro" id="IPR050365">
    <property type="entry name" value="TIM50"/>
</dbReference>
<evidence type="ECO:0000256" key="1">
    <source>
        <dbReference type="SAM" id="MobiDB-lite"/>
    </source>
</evidence>
<dbReference type="PANTHER" id="PTHR12210">
    <property type="entry name" value="DULLARD PROTEIN PHOSPHATASE"/>
    <property type="match status" value="1"/>
</dbReference>
<evidence type="ECO:0000259" key="2">
    <source>
        <dbReference type="PROSITE" id="PS50969"/>
    </source>
</evidence>
<feature type="compositionally biased region" description="Polar residues" evidence="1">
    <location>
        <begin position="275"/>
        <end position="291"/>
    </location>
</feature>
<feature type="compositionally biased region" description="Low complexity" evidence="1">
    <location>
        <begin position="8"/>
        <end position="41"/>
    </location>
</feature>
<dbReference type="SUPFAM" id="SSF56784">
    <property type="entry name" value="HAD-like"/>
    <property type="match status" value="1"/>
</dbReference>
<protein>
    <recommendedName>
        <fullName evidence="2">FCP1 homology domain-containing protein</fullName>
    </recommendedName>
</protein>
<accession>A0A5B0Q3H7</accession>
<evidence type="ECO:0000313" key="4">
    <source>
        <dbReference type="Proteomes" id="UP000324748"/>
    </source>
</evidence>
<dbReference type="AlphaFoldDB" id="A0A5B0Q3H7"/>
<name>A0A5B0Q3H7_PUCGR</name>
<feature type="compositionally biased region" description="Low complexity" evidence="1">
    <location>
        <begin position="169"/>
        <end position="193"/>
    </location>
</feature>
<feature type="domain" description="FCP1 homology" evidence="2">
    <location>
        <begin position="488"/>
        <end position="646"/>
    </location>
</feature>
<proteinExistence type="predicted"/>
<keyword evidence="4" id="KW-1185">Reference proteome</keyword>
<comment type="caution">
    <text evidence="3">The sequence shown here is derived from an EMBL/GenBank/DDBJ whole genome shotgun (WGS) entry which is preliminary data.</text>
</comment>
<dbReference type="NCBIfam" id="TIGR02251">
    <property type="entry name" value="HIF-SF_euk"/>
    <property type="match status" value="1"/>
</dbReference>
<feature type="compositionally biased region" description="Polar residues" evidence="1">
    <location>
        <begin position="402"/>
        <end position="414"/>
    </location>
</feature>
<feature type="compositionally biased region" description="Low complexity" evidence="1">
    <location>
        <begin position="306"/>
        <end position="320"/>
    </location>
</feature>
<feature type="region of interest" description="Disordered" evidence="1">
    <location>
        <begin position="1"/>
        <end position="226"/>
    </location>
</feature>
<feature type="compositionally biased region" description="Polar residues" evidence="1">
    <location>
        <begin position="204"/>
        <end position="224"/>
    </location>
</feature>
<dbReference type="InterPro" id="IPR036412">
    <property type="entry name" value="HAD-like_sf"/>
</dbReference>
<dbReference type="Gene3D" id="3.40.50.1000">
    <property type="entry name" value="HAD superfamily/HAD-like"/>
    <property type="match status" value="1"/>
</dbReference>
<feature type="compositionally biased region" description="Polar residues" evidence="1">
    <location>
        <begin position="45"/>
        <end position="146"/>
    </location>
</feature>
<dbReference type="InterPro" id="IPR023214">
    <property type="entry name" value="HAD_sf"/>
</dbReference>
<feature type="compositionally biased region" description="Polar residues" evidence="1">
    <location>
        <begin position="321"/>
        <end position="337"/>
    </location>
</feature>
<dbReference type="InterPro" id="IPR004274">
    <property type="entry name" value="FCP1_dom"/>
</dbReference>
<sequence length="661" mass="71277">MTIITTENNSNQPSTTATATATTATATESNNNNNEQPSAEAIASLITQVSPPADQVNTGPSTQETNPQTTQADQNKPSASAEEQQHQADSQASIINNTTTIPPEEPSTASREGTYHTIATTADQTLVDNNDSTLQITSDQSTNKPLSTPEPDPLLTSTTAQQDLKKADTTSASKPKTTDTTTTATSPQPCPTSVAQAKPPPANPTTSQAGPSATPTKTGRQPKTPTRKKLIRFLLPCFHPSLHDDHSTTISKPPPRPTTQDSPGTTREMSERVEPTTTSSLQPSGTTTSRRSPIVLAKQHLRKSKNNSNNNTTSRRSSTNLARRTPSSQCLPTPVSDTVTPAGAAAATSAANAHGGAGVQVPMAETEGVLSGAVVPPGKDTIALKKSISGLRLVARTHSDSPKNSIIHQQSNSNKDIKNKTESSEEEPSSFGPDDPNQTYQDIEHSDDDDEQEDDDDEEDRIVAMGGMGIPLAPDGSPRPLLAPLDSSLQGRKCLVLDLDETLVHSSFKVIPQSDFVVPVEIENSVHNVHVIKRPGVDEFMRKMGEIYEVVVFTASLSKYADPVLDMLDIHHVVKHRLFRESCYNHKGNYVKDLSQLGRPISDTIIIDNSPASYVFHPNNAVPVSSWFNDPHDTEYRYLRTGLGQCVSLKMYARCLDHQPY</sequence>
<dbReference type="FunFam" id="3.40.50.1000:FF:000093">
    <property type="entry name" value="NLI interacting factor-like phosphatase family protein"/>
    <property type="match status" value="1"/>
</dbReference>
<dbReference type="GO" id="GO:0016791">
    <property type="term" value="F:phosphatase activity"/>
    <property type="evidence" value="ECO:0007669"/>
    <property type="project" value="InterPro"/>
</dbReference>
<gene>
    <name evidence="3" type="ORF">PGT21_014511</name>
</gene>
<dbReference type="Proteomes" id="UP000324748">
    <property type="component" value="Unassembled WGS sequence"/>
</dbReference>
<dbReference type="PROSITE" id="PS50969">
    <property type="entry name" value="FCP1"/>
    <property type="match status" value="1"/>
</dbReference>